<keyword evidence="10" id="KW-1133">Transmembrane helix</keyword>
<keyword evidence="8" id="KW-0804">Transcription</keyword>
<evidence type="ECO:0000256" key="5">
    <source>
        <dbReference type="ARBA" id="ARBA00022771"/>
    </source>
</evidence>
<dbReference type="Ensembl" id="ENSSHBT00005003920.1">
    <property type="protein sequence ID" value="ENSSHBP00005003203.1"/>
    <property type="gene ID" value="ENSSHBG00005002912.1"/>
</dbReference>
<dbReference type="Gene3D" id="3.30.40.10">
    <property type="entry name" value="Zinc/RING finger domain, C3HC4 (zinc finger)"/>
    <property type="match status" value="1"/>
</dbReference>
<dbReference type="GeneTree" id="ENSGT01140000282630"/>
<dbReference type="Pfam" id="PF13923">
    <property type="entry name" value="zf-C3HC4_2"/>
    <property type="match status" value="1"/>
</dbReference>
<evidence type="ECO:0000256" key="8">
    <source>
        <dbReference type="ARBA" id="ARBA00023163"/>
    </source>
</evidence>
<dbReference type="GO" id="GO:0008270">
    <property type="term" value="F:zinc ion binding"/>
    <property type="evidence" value="ECO:0007669"/>
    <property type="project" value="UniProtKB-KW"/>
</dbReference>
<feature type="domain" description="RING-type" evidence="11">
    <location>
        <begin position="6"/>
        <end position="32"/>
    </location>
</feature>
<dbReference type="InterPro" id="IPR013083">
    <property type="entry name" value="Znf_RING/FYVE/PHD"/>
</dbReference>
<dbReference type="SUPFAM" id="SSF57850">
    <property type="entry name" value="RING/U-box"/>
    <property type="match status" value="1"/>
</dbReference>
<feature type="transmembrane region" description="Helical" evidence="10">
    <location>
        <begin position="40"/>
        <end position="58"/>
    </location>
</feature>
<dbReference type="PROSITE" id="PS50089">
    <property type="entry name" value="ZF_RING_2"/>
    <property type="match status" value="1"/>
</dbReference>
<dbReference type="GO" id="GO:0061630">
    <property type="term" value="F:ubiquitin protein ligase activity"/>
    <property type="evidence" value="ECO:0007669"/>
    <property type="project" value="UniProtKB-EC"/>
</dbReference>
<dbReference type="Proteomes" id="UP000472266">
    <property type="component" value="Chromosome 3"/>
</dbReference>
<evidence type="ECO:0000256" key="1">
    <source>
        <dbReference type="ARBA" id="ARBA00000900"/>
    </source>
</evidence>
<keyword evidence="4" id="KW-0479">Metal-binding</keyword>
<proteinExistence type="predicted"/>
<evidence type="ECO:0000313" key="12">
    <source>
        <dbReference type="Ensembl" id="ENSSHBP00005003203.1"/>
    </source>
</evidence>
<accession>A0A672TMT6</accession>
<dbReference type="PROSITE" id="PS00518">
    <property type="entry name" value="ZF_RING_1"/>
    <property type="match status" value="1"/>
</dbReference>
<dbReference type="InParanoid" id="A0A672TMT6"/>
<evidence type="ECO:0000256" key="10">
    <source>
        <dbReference type="SAM" id="Phobius"/>
    </source>
</evidence>
<evidence type="ECO:0000256" key="3">
    <source>
        <dbReference type="ARBA" id="ARBA00022679"/>
    </source>
</evidence>
<sequence>MDASYMMPCLHEFCYTCILRWAESKPECPLCKQRVSFGHCYPNLCCFLPLLLVLWLPFPHMSPRLYGHWGQPGGRGGA</sequence>
<dbReference type="InterPro" id="IPR001841">
    <property type="entry name" value="Znf_RING"/>
</dbReference>
<dbReference type="PANTHER" id="PTHR46077">
    <property type="entry name" value="E3 UBIQUITIN-PROTEIN LIGASE TOPORS"/>
    <property type="match status" value="1"/>
</dbReference>
<dbReference type="AlphaFoldDB" id="A0A672TMT6"/>
<evidence type="ECO:0000256" key="7">
    <source>
        <dbReference type="ARBA" id="ARBA00023015"/>
    </source>
</evidence>
<keyword evidence="3" id="KW-0808">Transferase</keyword>
<reference evidence="12" key="3">
    <citation type="submission" date="2025-09" db="UniProtKB">
        <authorList>
            <consortium name="Ensembl"/>
        </authorList>
    </citation>
    <scope>IDENTIFICATION</scope>
</reference>
<evidence type="ECO:0000313" key="13">
    <source>
        <dbReference type="Proteomes" id="UP000472266"/>
    </source>
</evidence>
<evidence type="ECO:0000256" key="9">
    <source>
        <dbReference type="PROSITE-ProRule" id="PRU00175"/>
    </source>
</evidence>
<keyword evidence="5 9" id="KW-0863">Zinc-finger</keyword>
<dbReference type="PANTHER" id="PTHR46077:SF1">
    <property type="entry name" value="TOP1 BINDING ARGININE_SERINE RICH PROTEIN, E3 UBIQUITIN LIGASE"/>
    <property type="match status" value="1"/>
</dbReference>
<reference evidence="12 13" key="1">
    <citation type="submission" date="2019-11" db="EMBL/GenBank/DDBJ databases">
        <title>Strigops habroptila (kakapo) genome, bStrHab1, primary haplotype, v2.</title>
        <authorList>
            <person name="Jarvis E.D."/>
            <person name="Howard J."/>
            <person name="Rhie A."/>
            <person name="Phillippy A."/>
            <person name="Korlach J."/>
            <person name="Digby A."/>
            <person name="Iorns D."/>
            <person name="Eason D."/>
            <person name="Robertson B."/>
            <person name="Raemaekers T."/>
            <person name="Howe K."/>
            <person name="Lewin H."/>
            <person name="Damas J."/>
            <person name="Hastie A."/>
            <person name="Tracey A."/>
            <person name="Chow W."/>
            <person name="Fedrigo O."/>
        </authorList>
    </citation>
    <scope>NUCLEOTIDE SEQUENCE [LARGE SCALE GENOMIC DNA]</scope>
</reference>
<protein>
    <recommendedName>
        <fullName evidence="2">RING-type E3 ubiquitin transferase</fullName>
        <ecNumber evidence="2">2.3.2.27</ecNumber>
    </recommendedName>
</protein>
<dbReference type="GO" id="GO:0006513">
    <property type="term" value="P:protein monoubiquitination"/>
    <property type="evidence" value="ECO:0007669"/>
    <property type="project" value="TreeGrafter"/>
</dbReference>
<evidence type="ECO:0000256" key="2">
    <source>
        <dbReference type="ARBA" id="ARBA00012483"/>
    </source>
</evidence>
<keyword evidence="7" id="KW-0805">Transcription regulation</keyword>
<keyword evidence="13" id="KW-1185">Reference proteome</keyword>
<dbReference type="EC" id="2.3.2.27" evidence="2"/>
<comment type="catalytic activity">
    <reaction evidence="1">
        <text>S-ubiquitinyl-[E2 ubiquitin-conjugating enzyme]-L-cysteine + [acceptor protein]-L-lysine = [E2 ubiquitin-conjugating enzyme]-L-cysteine + N(6)-ubiquitinyl-[acceptor protein]-L-lysine.</text>
        <dbReference type="EC" id="2.3.2.27"/>
    </reaction>
</comment>
<organism evidence="12 13">
    <name type="scientific">Strigops habroptila</name>
    <name type="common">Kakapo</name>
    <dbReference type="NCBI Taxonomy" id="2489341"/>
    <lineage>
        <taxon>Eukaryota</taxon>
        <taxon>Metazoa</taxon>
        <taxon>Chordata</taxon>
        <taxon>Craniata</taxon>
        <taxon>Vertebrata</taxon>
        <taxon>Euteleostomi</taxon>
        <taxon>Archelosauria</taxon>
        <taxon>Archosauria</taxon>
        <taxon>Dinosauria</taxon>
        <taxon>Saurischia</taxon>
        <taxon>Theropoda</taxon>
        <taxon>Coelurosauria</taxon>
        <taxon>Aves</taxon>
        <taxon>Neognathae</taxon>
        <taxon>Neoaves</taxon>
        <taxon>Telluraves</taxon>
        <taxon>Australaves</taxon>
        <taxon>Psittaciformes</taxon>
        <taxon>Psittacidae</taxon>
        <taxon>Strigops</taxon>
    </lineage>
</organism>
<keyword evidence="6" id="KW-0862">Zinc</keyword>
<name>A0A672TMT6_STRHB</name>
<dbReference type="GO" id="GO:0000209">
    <property type="term" value="P:protein polyubiquitination"/>
    <property type="evidence" value="ECO:0007669"/>
    <property type="project" value="TreeGrafter"/>
</dbReference>
<reference evidence="12" key="2">
    <citation type="submission" date="2025-08" db="UniProtKB">
        <authorList>
            <consortium name="Ensembl"/>
        </authorList>
    </citation>
    <scope>IDENTIFICATION</scope>
</reference>
<keyword evidence="10" id="KW-0472">Membrane</keyword>
<evidence type="ECO:0000256" key="4">
    <source>
        <dbReference type="ARBA" id="ARBA00022723"/>
    </source>
</evidence>
<keyword evidence="10" id="KW-0812">Transmembrane</keyword>
<dbReference type="InterPro" id="IPR017907">
    <property type="entry name" value="Znf_RING_CS"/>
</dbReference>
<evidence type="ECO:0000256" key="6">
    <source>
        <dbReference type="ARBA" id="ARBA00022833"/>
    </source>
</evidence>
<evidence type="ECO:0000259" key="11">
    <source>
        <dbReference type="PROSITE" id="PS50089"/>
    </source>
</evidence>